<comment type="similarity">
    <text evidence="8 11">Belongs to the QueC family.</text>
</comment>
<dbReference type="Gene3D" id="3.40.50.620">
    <property type="entry name" value="HUPs"/>
    <property type="match status" value="1"/>
</dbReference>
<dbReference type="EC" id="6.3.4.20" evidence="9 11"/>
<evidence type="ECO:0000256" key="6">
    <source>
        <dbReference type="ARBA" id="ARBA00022840"/>
    </source>
</evidence>
<comment type="pathway">
    <text evidence="1 11">Purine metabolism; 7-cyano-7-deazaguanine biosynthesis.</text>
</comment>
<dbReference type="InParanoid" id="D1YWF0"/>
<dbReference type="PANTHER" id="PTHR42914:SF1">
    <property type="entry name" value="7-CYANO-7-DEAZAGUANINE SYNTHASE"/>
    <property type="match status" value="1"/>
</dbReference>
<evidence type="ECO:0000256" key="11">
    <source>
        <dbReference type="HAMAP-Rule" id="MF_01633"/>
    </source>
</evidence>
<reference evidence="12 13" key="2">
    <citation type="journal article" date="2008" name="Int. J. Syst. Evol. Microbiol.">
        <title>Methanocella paludicola gen. nov., sp. nov., a methane-producing archaeon, the first isolate of the lineage 'Rice Cluster I', and proposal of the new archaeal order Methanocellales ord. nov.</title>
        <authorList>
            <person name="Sakai S."/>
            <person name="Imachi H."/>
            <person name="Hanada S."/>
            <person name="Ohashi A."/>
            <person name="Harada H."/>
            <person name="Kamagata Y."/>
        </authorList>
    </citation>
    <scope>NUCLEOTIDE SEQUENCE [LARGE SCALE GENOMIC DNA]</scope>
    <source>
        <strain evidence="13">DSM 17711 / JCM 13418 / NBRC 101707 / SANAE</strain>
    </source>
</reference>
<dbReference type="EMBL" id="AP011532">
    <property type="protein sequence ID" value="BAI60772.1"/>
    <property type="molecule type" value="Genomic_DNA"/>
</dbReference>
<dbReference type="KEGG" id="mpd:MCP_0700"/>
<protein>
    <recommendedName>
        <fullName evidence="9 11">7-cyano-7-deazaguanine synthase</fullName>
        <ecNumber evidence="9 11">6.3.4.20</ecNumber>
    </recommendedName>
    <alternativeName>
        <fullName evidence="11">7-cyano-7-carbaguanine synthase</fullName>
    </alternativeName>
    <alternativeName>
        <fullName evidence="11">Archaeosine biosynthesis protein QueC</fullName>
    </alternativeName>
    <alternativeName>
        <fullName evidence="11">PreQ(0) synthase</fullName>
    </alternativeName>
</protein>
<comment type="cofactor">
    <cofactor evidence="11">
        <name>Zn(2+)</name>
        <dbReference type="ChEBI" id="CHEBI:29105"/>
    </cofactor>
    <text evidence="11">Binds 1 zinc ion per subunit.</text>
</comment>
<keyword evidence="2 11" id="KW-0436">Ligase</keyword>
<accession>D1YWF0</accession>
<feature type="binding site" evidence="11">
    <location>
        <begin position="8"/>
        <end position="18"/>
    </location>
    <ligand>
        <name>ATP</name>
        <dbReference type="ChEBI" id="CHEBI:30616"/>
    </ligand>
</feature>
<evidence type="ECO:0000256" key="2">
    <source>
        <dbReference type="ARBA" id="ARBA00022598"/>
    </source>
</evidence>
<evidence type="ECO:0000256" key="10">
    <source>
        <dbReference type="ARBA" id="ARBA00047890"/>
    </source>
</evidence>
<dbReference type="AlphaFoldDB" id="D1YWF0"/>
<dbReference type="PIRSF" id="PIRSF006293">
    <property type="entry name" value="ExsB"/>
    <property type="match status" value="1"/>
</dbReference>
<reference evidence="12 13" key="1">
    <citation type="journal article" date="2007" name="Appl. Environ. Microbiol.">
        <title>Isolation of key methanogens for global methane emission from rice paddy fields: a novel isolate affiliated with the clone cluster rice cluster I.</title>
        <authorList>
            <person name="Sakai S."/>
            <person name="Imachi H."/>
            <person name="Sekiguchi Y."/>
            <person name="Ohashi A."/>
            <person name="Harada H."/>
            <person name="Kamagata Y."/>
        </authorList>
    </citation>
    <scope>NUCLEOTIDE SEQUENCE [LARGE SCALE GENOMIC DNA]</scope>
    <source>
        <strain evidence="13">DSM 17711 / JCM 13418 / NBRC 101707 / SANAE</strain>
    </source>
</reference>
<dbReference type="GO" id="GO:0008270">
    <property type="term" value="F:zinc ion binding"/>
    <property type="evidence" value="ECO:0007669"/>
    <property type="project" value="UniProtKB-UniRule"/>
</dbReference>
<dbReference type="PATRIC" id="fig|304371.9.peg.724"/>
<dbReference type="PANTHER" id="PTHR42914">
    <property type="entry name" value="7-CYANO-7-DEAZAGUANINE SYNTHASE"/>
    <property type="match status" value="1"/>
</dbReference>
<keyword evidence="4 11" id="KW-0547">Nucleotide-binding</keyword>
<name>D1YWF0_METPS</name>
<dbReference type="STRING" id="304371.MCP_0700"/>
<dbReference type="Pfam" id="PF06508">
    <property type="entry name" value="QueC"/>
    <property type="match status" value="1"/>
</dbReference>
<evidence type="ECO:0000256" key="8">
    <source>
        <dbReference type="ARBA" id="ARBA00037993"/>
    </source>
</evidence>
<dbReference type="InterPro" id="IPR014729">
    <property type="entry name" value="Rossmann-like_a/b/a_fold"/>
</dbReference>
<organism evidence="12 13">
    <name type="scientific">Methanocella paludicola (strain DSM 17711 / JCM 13418 / NBRC 101707 / SANAE)</name>
    <dbReference type="NCBI Taxonomy" id="304371"/>
    <lineage>
        <taxon>Archaea</taxon>
        <taxon>Methanobacteriati</taxon>
        <taxon>Methanobacteriota</taxon>
        <taxon>Stenosarchaea group</taxon>
        <taxon>Methanomicrobia</taxon>
        <taxon>Methanocellales</taxon>
        <taxon>Methanocellaceae</taxon>
        <taxon>Methanocella</taxon>
    </lineage>
</organism>
<evidence type="ECO:0000256" key="7">
    <source>
        <dbReference type="ARBA" id="ARBA00037768"/>
    </source>
</evidence>
<evidence type="ECO:0000256" key="3">
    <source>
        <dbReference type="ARBA" id="ARBA00022723"/>
    </source>
</evidence>
<dbReference type="CDD" id="cd01995">
    <property type="entry name" value="QueC-like"/>
    <property type="match status" value="1"/>
</dbReference>
<feature type="binding site" evidence="11">
    <location>
        <position position="208"/>
    </location>
    <ligand>
        <name>Zn(2+)</name>
        <dbReference type="ChEBI" id="CHEBI:29105"/>
    </ligand>
</feature>
<evidence type="ECO:0000256" key="4">
    <source>
        <dbReference type="ARBA" id="ARBA00022741"/>
    </source>
</evidence>
<gene>
    <name evidence="11 12" type="primary">queC</name>
    <name evidence="12" type="ordered locus">MCP_0700</name>
</gene>
<feature type="binding site" evidence="11">
    <location>
        <position position="205"/>
    </location>
    <ligand>
        <name>Zn(2+)</name>
        <dbReference type="ChEBI" id="CHEBI:29105"/>
    </ligand>
</feature>
<dbReference type="Proteomes" id="UP000001882">
    <property type="component" value="Chromosome"/>
</dbReference>
<feature type="binding site" evidence="11">
    <location>
        <position position="202"/>
    </location>
    <ligand>
        <name>Zn(2+)</name>
        <dbReference type="ChEBI" id="CHEBI:29105"/>
    </ligand>
</feature>
<reference evidence="13" key="3">
    <citation type="journal article" date="2011" name="PLoS ONE">
        <title>Genome sequence of a mesophilic hydrogenotrophic methanogen Methanocella paludicola, the first cultivated representative of the order Methanocellales.</title>
        <authorList>
            <person name="Sakai S."/>
            <person name="Takaki Y."/>
            <person name="Shimamura S."/>
            <person name="Sekine M."/>
            <person name="Tajima T."/>
            <person name="Kosugi H."/>
            <person name="Ichikawa N."/>
            <person name="Tasumi E."/>
            <person name="Hiraki A.T."/>
            <person name="Shimizu A."/>
            <person name="Kato Y."/>
            <person name="Nishiko R."/>
            <person name="Mori K."/>
            <person name="Fujita N."/>
            <person name="Imachi H."/>
            <person name="Takai K."/>
        </authorList>
    </citation>
    <scope>NUCLEOTIDE SEQUENCE [LARGE SCALE GENOMIC DNA]</scope>
    <source>
        <strain evidence="13">DSM 17711 / JCM 13418 / NBRC 101707 / SANAE</strain>
    </source>
</reference>
<dbReference type="HAMAP" id="MF_01633">
    <property type="entry name" value="QueC"/>
    <property type="match status" value="1"/>
</dbReference>
<dbReference type="InterPro" id="IPR018317">
    <property type="entry name" value="QueC"/>
</dbReference>
<proteinExistence type="inferred from homology"/>
<keyword evidence="3 11" id="KW-0479">Metal-binding</keyword>
<evidence type="ECO:0000256" key="9">
    <source>
        <dbReference type="ARBA" id="ARBA00039149"/>
    </source>
</evidence>
<dbReference type="eggNOG" id="arCOG00039">
    <property type="taxonomic scope" value="Archaea"/>
</dbReference>
<keyword evidence="13" id="KW-1185">Reference proteome</keyword>
<evidence type="ECO:0000256" key="1">
    <source>
        <dbReference type="ARBA" id="ARBA00005061"/>
    </source>
</evidence>
<dbReference type="GO" id="GO:0016879">
    <property type="term" value="F:ligase activity, forming carbon-nitrogen bonds"/>
    <property type="evidence" value="ECO:0007669"/>
    <property type="project" value="UniProtKB-UniRule"/>
</dbReference>
<keyword evidence="5 11" id="KW-0862">Zinc</keyword>
<dbReference type="SUPFAM" id="SSF52402">
    <property type="entry name" value="Adenine nucleotide alpha hydrolases-like"/>
    <property type="match status" value="1"/>
</dbReference>
<evidence type="ECO:0000313" key="12">
    <source>
        <dbReference type="EMBL" id="BAI60772.1"/>
    </source>
</evidence>
<evidence type="ECO:0000256" key="5">
    <source>
        <dbReference type="ARBA" id="ARBA00022833"/>
    </source>
</evidence>
<keyword evidence="6 11" id="KW-0067">ATP-binding</keyword>
<sequence length="228" mass="24748">MMGSIVLLSSGLDSAVAFKMALDAFGVDLALTFDYGQRAADMEIESAKMICERFGVRHEVIEAPWLEDVTLTALVNRGESVPTPSETELDEIKGKARETAHAVWVPNRNGAFINIAACFADALKVDHIVCGFNAEEGATFPDNTPAFVEAINKSLYYSTENHAKVIAPVIDMDKVEIIKKGMSIDAPLDLSWSCYVSGEKPCGKCESCVRRARAFKRAGVADPSLVVK</sequence>
<dbReference type="UniPathway" id="UPA00391"/>
<feature type="binding site" evidence="11">
    <location>
        <position position="194"/>
    </location>
    <ligand>
        <name>Zn(2+)</name>
        <dbReference type="ChEBI" id="CHEBI:29105"/>
    </ligand>
</feature>
<comment type="catalytic activity">
    <reaction evidence="10 11">
        <text>7-carboxy-7-carbaguanine + NH4(+) + 2 ATP = 7-cyano-7-carbaguanine + 2 AMP + 2 diphosphate + 2 H(+)</text>
        <dbReference type="Rhea" id="RHEA:27982"/>
        <dbReference type="ChEBI" id="CHEBI:15378"/>
        <dbReference type="ChEBI" id="CHEBI:28938"/>
        <dbReference type="ChEBI" id="CHEBI:30616"/>
        <dbReference type="ChEBI" id="CHEBI:33019"/>
        <dbReference type="ChEBI" id="CHEBI:45075"/>
        <dbReference type="ChEBI" id="CHEBI:61036"/>
        <dbReference type="ChEBI" id="CHEBI:456215"/>
        <dbReference type="EC" id="6.3.4.20"/>
    </reaction>
</comment>
<evidence type="ECO:0000313" key="13">
    <source>
        <dbReference type="Proteomes" id="UP000001882"/>
    </source>
</evidence>
<dbReference type="GO" id="GO:0005524">
    <property type="term" value="F:ATP binding"/>
    <property type="evidence" value="ECO:0007669"/>
    <property type="project" value="UniProtKB-UniRule"/>
</dbReference>
<comment type="function">
    <text evidence="7 11">Catalyzes the ATP-dependent conversion of 7-carboxy-7-deazaguanine (CDG) to 7-cyano-7-deazaguanine (preQ(0)).</text>
</comment>
<dbReference type="NCBIfam" id="TIGR00364">
    <property type="entry name" value="7-cyano-7-deazaguanine synthase QueC"/>
    <property type="match status" value="1"/>
</dbReference>